<evidence type="ECO:0000256" key="3">
    <source>
        <dbReference type="ARBA" id="ARBA00022679"/>
    </source>
</evidence>
<keyword evidence="1" id="KW-0444">Lipid biosynthesis</keyword>
<keyword evidence="5 6" id="KW-0012">Acyltransferase</keyword>
<keyword evidence="7" id="KW-1185">Reference proteome</keyword>
<dbReference type="SUPFAM" id="SSF51161">
    <property type="entry name" value="Trimeric LpxA-like enzymes"/>
    <property type="match status" value="1"/>
</dbReference>
<dbReference type="Gene3D" id="2.160.10.10">
    <property type="entry name" value="Hexapeptide repeat proteins"/>
    <property type="match status" value="1"/>
</dbReference>
<dbReference type="PANTHER" id="PTHR43378">
    <property type="entry name" value="UDP-3-O-ACYLGLUCOSAMINE N-ACYLTRANSFERASE"/>
    <property type="match status" value="1"/>
</dbReference>
<evidence type="ECO:0000256" key="4">
    <source>
        <dbReference type="ARBA" id="ARBA00023098"/>
    </source>
</evidence>
<dbReference type="OrthoDB" id="2643438at2"/>
<dbReference type="GO" id="GO:0009245">
    <property type="term" value="P:lipid A biosynthetic process"/>
    <property type="evidence" value="ECO:0007669"/>
    <property type="project" value="UniProtKB-KW"/>
</dbReference>
<dbReference type="Pfam" id="PF00132">
    <property type="entry name" value="Hexapep"/>
    <property type="match status" value="1"/>
</dbReference>
<gene>
    <name evidence="6" type="primary">lpxD</name>
    <name evidence="6" type="ORF">Mrose_00604</name>
</gene>
<proteinExistence type="predicted"/>
<dbReference type="PANTHER" id="PTHR43378:SF2">
    <property type="entry name" value="UDP-3-O-ACYLGLUCOSAMINE N-ACYLTRANSFERASE 1, MITOCHONDRIAL-RELATED"/>
    <property type="match status" value="1"/>
</dbReference>
<organism evidence="6 7">
    <name type="scientific">Calidithermus roseus</name>
    <dbReference type="NCBI Taxonomy" id="1644118"/>
    <lineage>
        <taxon>Bacteria</taxon>
        <taxon>Thermotogati</taxon>
        <taxon>Deinococcota</taxon>
        <taxon>Deinococci</taxon>
        <taxon>Thermales</taxon>
        <taxon>Thermaceae</taxon>
        <taxon>Calidithermus</taxon>
    </lineage>
</organism>
<evidence type="ECO:0000313" key="7">
    <source>
        <dbReference type="Proteomes" id="UP000265341"/>
    </source>
</evidence>
<evidence type="ECO:0000256" key="2">
    <source>
        <dbReference type="ARBA" id="ARBA00022556"/>
    </source>
</evidence>
<reference evidence="6 7" key="1">
    <citation type="submission" date="2018-08" db="EMBL/GenBank/DDBJ databases">
        <title>Meiothermus roseus NBRC 110900 genome sequencing project.</title>
        <authorList>
            <person name="Da Costa M.S."/>
            <person name="Albuquerque L."/>
            <person name="Raposo P."/>
            <person name="Froufe H.J.C."/>
            <person name="Barroso C.S."/>
            <person name="Egas C."/>
        </authorList>
    </citation>
    <scope>NUCLEOTIDE SEQUENCE [LARGE SCALE GENOMIC DNA]</scope>
    <source>
        <strain evidence="6 7">NBRC 110900</strain>
    </source>
</reference>
<dbReference type="EC" id="2.3.1.-" evidence="6"/>
<dbReference type="CDD" id="cd03352">
    <property type="entry name" value="LbH_LpxD"/>
    <property type="match status" value="1"/>
</dbReference>
<dbReference type="GO" id="GO:0016410">
    <property type="term" value="F:N-acyltransferase activity"/>
    <property type="evidence" value="ECO:0007669"/>
    <property type="project" value="InterPro"/>
</dbReference>
<keyword evidence="3 6" id="KW-0808">Transferase</keyword>
<comment type="caution">
    <text evidence="6">The sequence shown here is derived from an EMBL/GenBank/DDBJ whole genome shotgun (WGS) entry which is preliminary data.</text>
</comment>
<dbReference type="NCBIfam" id="NF002060">
    <property type="entry name" value="PRK00892.1"/>
    <property type="match status" value="1"/>
</dbReference>
<keyword evidence="4" id="KW-0443">Lipid metabolism</keyword>
<dbReference type="InterPro" id="IPR001451">
    <property type="entry name" value="Hexapep"/>
</dbReference>
<keyword evidence="2" id="KW-0441">Lipid A biosynthesis</keyword>
<dbReference type="AlphaFoldDB" id="A0A399EWJ7"/>
<accession>A0A399EWJ7</accession>
<dbReference type="Gene3D" id="3.40.1390.10">
    <property type="entry name" value="MurE/MurF, N-terminal domain"/>
    <property type="match status" value="1"/>
</dbReference>
<protein>
    <submittedName>
        <fullName evidence="6">UDP-3-O-acylglucosamine N-acyltransferase</fullName>
        <ecNumber evidence="6">2.3.1.-</ecNumber>
    </submittedName>
</protein>
<dbReference type="EMBL" id="QWLA01000006">
    <property type="protein sequence ID" value="RIH88997.1"/>
    <property type="molecule type" value="Genomic_DNA"/>
</dbReference>
<name>A0A399EWJ7_9DEIN</name>
<dbReference type="RefSeq" id="WP_119275951.1">
    <property type="nucleotide sequence ID" value="NZ_QWLA01000006.1"/>
</dbReference>
<dbReference type="GO" id="GO:0016020">
    <property type="term" value="C:membrane"/>
    <property type="evidence" value="ECO:0007669"/>
    <property type="project" value="GOC"/>
</dbReference>
<sequence>MRLSEVARALEGRLEGPDLEVARLAPPETARAGDLVAVRENGFLSQALQSGAALVVSEDLPPLEGRSVVRVASLGAVWPRLLALFEPPEPWAEPGIHPSALVEAGARVDPTARVGAFATVCAGAEVAAGAVIGPYSYVGPGCRVGEGAVLEAHVTLHRNTRLGPKSRILSGAVLGAVGFGFQDGQRLPHTGGVVIEEGAEIGAGTILERSLVGDTVVGAYSKIGGRCYIAHNVRIGRGVVMVGFSGIAGSVVIEDGVVMGGQVVVSDHVRIGRGARIAGGSGISKDVPPGETWAGGIPSKPLREHWRRLALLDWLTTAERRLRALLRVRDD</sequence>
<evidence type="ECO:0000256" key="5">
    <source>
        <dbReference type="ARBA" id="ARBA00023315"/>
    </source>
</evidence>
<dbReference type="InterPro" id="IPR011004">
    <property type="entry name" value="Trimer_LpxA-like_sf"/>
</dbReference>
<evidence type="ECO:0000313" key="6">
    <source>
        <dbReference type="EMBL" id="RIH88997.1"/>
    </source>
</evidence>
<evidence type="ECO:0000256" key="1">
    <source>
        <dbReference type="ARBA" id="ARBA00022516"/>
    </source>
</evidence>
<dbReference type="Proteomes" id="UP000265341">
    <property type="component" value="Unassembled WGS sequence"/>
</dbReference>
<dbReference type="InterPro" id="IPR007691">
    <property type="entry name" value="LpxD"/>
</dbReference>